<keyword evidence="1" id="KW-0472">Membrane</keyword>
<keyword evidence="4" id="KW-1185">Reference proteome</keyword>
<dbReference type="STRING" id="157652.A0A371HSL9"/>
<protein>
    <recommendedName>
        <fullName evidence="2">Helitron helicase-like domain-containing protein</fullName>
    </recommendedName>
</protein>
<keyword evidence="1" id="KW-0812">Transmembrane</keyword>
<dbReference type="Proteomes" id="UP000257109">
    <property type="component" value="Unassembled WGS sequence"/>
</dbReference>
<proteinExistence type="predicted"/>
<feature type="transmembrane region" description="Helical" evidence="1">
    <location>
        <begin position="13"/>
        <end position="29"/>
    </location>
</feature>
<evidence type="ECO:0000256" key="1">
    <source>
        <dbReference type="SAM" id="Phobius"/>
    </source>
</evidence>
<feature type="transmembrane region" description="Helical" evidence="1">
    <location>
        <begin position="36"/>
        <end position="56"/>
    </location>
</feature>
<reference evidence="3" key="1">
    <citation type="submission" date="2018-05" db="EMBL/GenBank/DDBJ databases">
        <title>Draft genome of Mucuna pruriens seed.</title>
        <authorList>
            <person name="Nnadi N.E."/>
            <person name="Vos R."/>
            <person name="Hasami M.H."/>
            <person name="Devisetty U.K."/>
            <person name="Aguiy J.C."/>
        </authorList>
    </citation>
    <scope>NUCLEOTIDE SEQUENCE [LARGE SCALE GENOMIC DNA]</scope>
    <source>
        <strain evidence="3">JCA_2017</strain>
    </source>
</reference>
<gene>
    <name evidence="3" type="ORF">CR513_10341</name>
</gene>
<dbReference type="InterPro" id="IPR025476">
    <property type="entry name" value="Helitron_helicase-like"/>
</dbReference>
<dbReference type="OrthoDB" id="1680778at2759"/>
<evidence type="ECO:0000313" key="3">
    <source>
        <dbReference type="EMBL" id="RDY05773.1"/>
    </source>
</evidence>
<feature type="domain" description="Helitron helicase-like" evidence="2">
    <location>
        <begin position="46"/>
        <end position="104"/>
    </location>
</feature>
<sequence>MGKLTLPQPIPKLFNHYFLLININIYLTIVKLQRLYVGNLATLVCFFFTITCNPNWPKIHMYGKEKMLQAYDRPYILCRLFYIKLQKLMSDFMDEKFFGNLYQLILYMVHMVLIEETHHVRNGKCLKFFVEKFMNSTSLDSNGFAIHRRRKNKISIVCKGVELDNRYIILYNRLLLMKYQTHINI</sequence>
<dbReference type="EMBL" id="QJKJ01001816">
    <property type="protein sequence ID" value="RDY05773.1"/>
    <property type="molecule type" value="Genomic_DNA"/>
</dbReference>
<name>A0A371HSL9_MUCPR</name>
<organism evidence="3 4">
    <name type="scientific">Mucuna pruriens</name>
    <name type="common">Velvet bean</name>
    <name type="synonym">Dolichos pruriens</name>
    <dbReference type="NCBI Taxonomy" id="157652"/>
    <lineage>
        <taxon>Eukaryota</taxon>
        <taxon>Viridiplantae</taxon>
        <taxon>Streptophyta</taxon>
        <taxon>Embryophyta</taxon>
        <taxon>Tracheophyta</taxon>
        <taxon>Spermatophyta</taxon>
        <taxon>Magnoliopsida</taxon>
        <taxon>eudicotyledons</taxon>
        <taxon>Gunneridae</taxon>
        <taxon>Pentapetalae</taxon>
        <taxon>rosids</taxon>
        <taxon>fabids</taxon>
        <taxon>Fabales</taxon>
        <taxon>Fabaceae</taxon>
        <taxon>Papilionoideae</taxon>
        <taxon>50 kb inversion clade</taxon>
        <taxon>NPAAA clade</taxon>
        <taxon>indigoferoid/millettioid clade</taxon>
        <taxon>Phaseoleae</taxon>
        <taxon>Mucuna</taxon>
    </lineage>
</organism>
<evidence type="ECO:0000259" key="2">
    <source>
        <dbReference type="Pfam" id="PF14214"/>
    </source>
</evidence>
<keyword evidence="1" id="KW-1133">Transmembrane helix</keyword>
<dbReference type="Pfam" id="PF14214">
    <property type="entry name" value="Helitron_like_N"/>
    <property type="match status" value="1"/>
</dbReference>
<comment type="caution">
    <text evidence="3">The sequence shown here is derived from an EMBL/GenBank/DDBJ whole genome shotgun (WGS) entry which is preliminary data.</text>
</comment>
<evidence type="ECO:0000313" key="4">
    <source>
        <dbReference type="Proteomes" id="UP000257109"/>
    </source>
</evidence>
<accession>A0A371HSL9</accession>
<dbReference type="AlphaFoldDB" id="A0A371HSL9"/>
<feature type="non-terminal residue" evidence="3">
    <location>
        <position position="1"/>
    </location>
</feature>